<feature type="transmembrane region" description="Helical" evidence="1">
    <location>
        <begin position="21"/>
        <end position="43"/>
    </location>
</feature>
<organism evidence="2 3">
    <name type="scientific">Blautia obeum</name>
    <dbReference type="NCBI Taxonomy" id="40520"/>
    <lineage>
        <taxon>Bacteria</taxon>
        <taxon>Bacillati</taxon>
        <taxon>Bacillota</taxon>
        <taxon>Clostridia</taxon>
        <taxon>Lachnospirales</taxon>
        <taxon>Lachnospiraceae</taxon>
        <taxon>Blautia</taxon>
    </lineage>
</organism>
<feature type="transmembrane region" description="Helical" evidence="1">
    <location>
        <begin position="63"/>
        <end position="80"/>
    </location>
</feature>
<keyword evidence="1" id="KW-1133">Transmembrane helix</keyword>
<gene>
    <name evidence="2" type="ORF">ERS852476_03619</name>
</gene>
<evidence type="ECO:0000313" key="3">
    <source>
        <dbReference type="Proteomes" id="UP000095645"/>
    </source>
</evidence>
<reference evidence="2 3" key="1">
    <citation type="submission" date="2015-09" db="EMBL/GenBank/DDBJ databases">
        <authorList>
            <consortium name="Pathogen Informatics"/>
        </authorList>
    </citation>
    <scope>NUCLEOTIDE SEQUENCE [LARGE SCALE GENOMIC DNA]</scope>
    <source>
        <strain evidence="2 3">2789STDY5834861</strain>
    </source>
</reference>
<evidence type="ECO:0000313" key="2">
    <source>
        <dbReference type="EMBL" id="CUO68267.1"/>
    </source>
</evidence>
<dbReference type="Proteomes" id="UP000095645">
    <property type="component" value="Unassembled WGS sequence"/>
</dbReference>
<dbReference type="RefSeq" id="WP_055058936.1">
    <property type="nucleotide sequence ID" value="NZ_CYZP01000054.1"/>
</dbReference>
<dbReference type="AlphaFoldDB" id="A0A174H4D1"/>
<evidence type="ECO:0000256" key="1">
    <source>
        <dbReference type="SAM" id="Phobius"/>
    </source>
</evidence>
<keyword evidence="1" id="KW-0472">Membrane</keyword>
<protein>
    <recommendedName>
        <fullName evidence="4">DUF1648 domain-containing protein</fullName>
    </recommendedName>
</protein>
<name>A0A174H4D1_9FIRM</name>
<feature type="transmembrane region" description="Helical" evidence="1">
    <location>
        <begin position="87"/>
        <end position="105"/>
    </location>
</feature>
<accession>A0A174H4D1</accession>
<keyword evidence="1" id="KW-0812">Transmembrane</keyword>
<evidence type="ECO:0008006" key="4">
    <source>
        <dbReference type="Google" id="ProtNLM"/>
    </source>
</evidence>
<sequence>MIRKLLKNLLGNDFTESNERYAKINFTIIFLMFIISAIMLLFLPEQLPIIHEGAKTYNVPSILGVWLFPVLALVINLSFIKQKRLSPINSIAFGIIAIIMTVFYINAL</sequence>
<dbReference type="EMBL" id="CYZP01000054">
    <property type="protein sequence ID" value="CUO68267.1"/>
    <property type="molecule type" value="Genomic_DNA"/>
</dbReference>
<proteinExistence type="predicted"/>